<dbReference type="HOGENOM" id="CLU_064305_0_0_11"/>
<evidence type="ECO:0000256" key="6">
    <source>
        <dbReference type="SAM" id="Phobius"/>
    </source>
</evidence>
<feature type="domain" description="Type II secretion system protein GspF" evidence="7">
    <location>
        <begin position="147"/>
        <end position="271"/>
    </location>
</feature>
<feature type="transmembrane region" description="Helical" evidence="6">
    <location>
        <begin position="88"/>
        <end position="105"/>
    </location>
</feature>
<evidence type="ECO:0000259" key="7">
    <source>
        <dbReference type="Pfam" id="PF00482"/>
    </source>
</evidence>
<feature type="transmembrane region" description="Helical" evidence="6">
    <location>
        <begin position="6"/>
        <end position="24"/>
    </location>
</feature>
<dbReference type="Proteomes" id="UP000003111">
    <property type="component" value="Unassembled WGS sequence"/>
</dbReference>
<dbReference type="InterPro" id="IPR018076">
    <property type="entry name" value="T2SS_GspF_dom"/>
</dbReference>
<protein>
    <submittedName>
        <fullName evidence="8">Bacterial type II secretion system domain protein F</fullName>
    </submittedName>
</protein>
<evidence type="ECO:0000256" key="5">
    <source>
        <dbReference type="ARBA" id="ARBA00023136"/>
    </source>
</evidence>
<sequence length="314" mass="34566">MSAALVAGLVLVALALLLGSYLVVDGSAPRISKERRTGRPEASQEPLTKVMYGQLVDVIDRFLRSSGWKPFRTSELELADIKVPAAQLVAWVFLGSAAGFLAGLVLRQNVWLGLAAAVIAPVGAKMWVKMRTAKRRREFNAQLDGMLQMLASSMRAGQSFQQAMGSCARDADSPMQDELTRILNENRLGRDIIASMNDTAERMECEDFVWLAEAVELTRESGGNLNEIIDRVAQMIRDRSEIREKVHAYASEGRFSSYILMSLPLLIAVAYSFITPGYLDPLFSTGLGLALVGGSVVMYTIAFLWMRIIVDIKV</sequence>
<reference evidence="8" key="1">
    <citation type="submission" date="2010-08" db="EMBL/GenBank/DDBJ databases">
        <authorList>
            <person name="Muzny D."/>
            <person name="Qin X."/>
            <person name="Buhay C."/>
            <person name="Dugan-Rocha S."/>
            <person name="Ding Y."/>
            <person name="Chen G."/>
            <person name="Hawes A."/>
            <person name="Holder M."/>
            <person name="Jhangiani S."/>
            <person name="Johnson A."/>
            <person name="Khan Z."/>
            <person name="Li Z."/>
            <person name="Liu W."/>
            <person name="Liu X."/>
            <person name="Perez L."/>
            <person name="Shen H."/>
            <person name="Wang Q."/>
            <person name="Watt J."/>
            <person name="Xi L."/>
            <person name="Xin Y."/>
            <person name="Zhou J."/>
            <person name="Deng J."/>
            <person name="Jiang H."/>
            <person name="Liu Y."/>
            <person name="Qu J."/>
            <person name="Song X.-Z."/>
            <person name="Zhang L."/>
            <person name="Villasana D."/>
            <person name="Johnson A."/>
            <person name="Liu J."/>
            <person name="Liyanage D."/>
            <person name="Lorensuhewa L."/>
            <person name="Robinson T."/>
            <person name="Song A."/>
            <person name="Song B.-B."/>
            <person name="Dinh H."/>
            <person name="Thornton R."/>
            <person name="Coyle M."/>
            <person name="Francisco L."/>
            <person name="Jackson L."/>
            <person name="Javaid M."/>
            <person name="Korchina V."/>
            <person name="Kovar C."/>
            <person name="Mata R."/>
            <person name="Mathew T."/>
            <person name="Ngo R."/>
            <person name="Nguyen L."/>
            <person name="Nguyen N."/>
            <person name="Okwuonu G."/>
            <person name="Ongeri F."/>
            <person name="Pham C."/>
            <person name="Simmons D."/>
            <person name="Wilczek-Boney K."/>
            <person name="Hale W."/>
            <person name="Jakkamsetti A."/>
            <person name="Pham P."/>
            <person name="Ruth R."/>
            <person name="San Lucas F."/>
            <person name="Warren J."/>
            <person name="Zhang J."/>
            <person name="Zhao Z."/>
            <person name="Zhou C."/>
            <person name="Zhu D."/>
            <person name="Lee S."/>
            <person name="Bess C."/>
            <person name="Blankenburg K."/>
            <person name="Forbes L."/>
            <person name="Fu Q."/>
            <person name="Gubbala S."/>
            <person name="Hirani K."/>
            <person name="Jayaseelan J.C."/>
            <person name="Lara F."/>
            <person name="Munidasa M."/>
            <person name="Palculict T."/>
            <person name="Patil S."/>
            <person name="Pu L.-L."/>
            <person name="Saada N."/>
            <person name="Tang L."/>
            <person name="Weissenberger G."/>
            <person name="Zhu Y."/>
            <person name="Hemphill L."/>
            <person name="Shang Y."/>
            <person name="Youmans B."/>
            <person name="Ayvaz T."/>
            <person name="Ross M."/>
            <person name="Santibanez J."/>
            <person name="Aqrawi P."/>
            <person name="Gross S."/>
            <person name="Joshi V."/>
            <person name="Fowler G."/>
            <person name="Nazareth L."/>
            <person name="Reid J."/>
            <person name="Worley K."/>
            <person name="Petrosino J."/>
            <person name="Highlander S."/>
            <person name="Gibbs R."/>
        </authorList>
    </citation>
    <scope>NUCLEOTIDE SEQUENCE [LARGE SCALE GENOMIC DNA]</scope>
    <source>
        <strain evidence="8">DSM 15272</strain>
    </source>
</reference>
<evidence type="ECO:0000313" key="9">
    <source>
        <dbReference type="Proteomes" id="UP000003111"/>
    </source>
</evidence>
<dbReference type="STRING" id="585531.HMPREF0063_11802"/>
<keyword evidence="5 6" id="KW-0472">Membrane</keyword>
<keyword evidence="3 6" id="KW-0812">Transmembrane</keyword>
<accession>E2SDL6</accession>
<evidence type="ECO:0000256" key="4">
    <source>
        <dbReference type="ARBA" id="ARBA00022989"/>
    </source>
</evidence>
<dbReference type="RefSeq" id="WP_007076894.1">
    <property type="nucleotide sequence ID" value="NZ_CM001024.1"/>
</dbReference>
<organism evidence="8 9">
    <name type="scientific">Aeromicrobium marinum DSM 15272</name>
    <dbReference type="NCBI Taxonomy" id="585531"/>
    <lineage>
        <taxon>Bacteria</taxon>
        <taxon>Bacillati</taxon>
        <taxon>Actinomycetota</taxon>
        <taxon>Actinomycetes</taxon>
        <taxon>Propionibacteriales</taxon>
        <taxon>Nocardioidaceae</taxon>
        <taxon>Aeromicrobium</taxon>
    </lineage>
</organism>
<evidence type="ECO:0000256" key="1">
    <source>
        <dbReference type="ARBA" id="ARBA00004651"/>
    </source>
</evidence>
<feature type="transmembrane region" description="Helical" evidence="6">
    <location>
        <begin position="286"/>
        <end position="306"/>
    </location>
</feature>
<feature type="transmembrane region" description="Helical" evidence="6">
    <location>
        <begin position="255"/>
        <end position="274"/>
    </location>
</feature>
<keyword evidence="4 6" id="KW-1133">Transmembrane helix</keyword>
<name>E2SDL6_9ACTN</name>
<dbReference type="GO" id="GO:0005886">
    <property type="term" value="C:plasma membrane"/>
    <property type="evidence" value="ECO:0007669"/>
    <property type="project" value="UniProtKB-SubCell"/>
</dbReference>
<keyword evidence="9" id="KW-1185">Reference proteome</keyword>
<gene>
    <name evidence="8" type="ORF">HMPREF0063_11802</name>
</gene>
<dbReference type="eggNOG" id="COG4965">
    <property type="taxonomic scope" value="Bacteria"/>
</dbReference>
<keyword evidence="2" id="KW-1003">Cell membrane</keyword>
<dbReference type="Gene3D" id="1.20.81.30">
    <property type="entry name" value="Type II secretion system (T2SS), domain F"/>
    <property type="match status" value="1"/>
</dbReference>
<feature type="transmembrane region" description="Helical" evidence="6">
    <location>
        <begin position="111"/>
        <end position="128"/>
    </location>
</feature>
<evidence type="ECO:0000256" key="2">
    <source>
        <dbReference type="ARBA" id="ARBA00022475"/>
    </source>
</evidence>
<dbReference type="EMBL" id="ACLF03000006">
    <property type="protein sequence ID" value="EFQ82593.1"/>
    <property type="molecule type" value="Genomic_DNA"/>
</dbReference>
<dbReference type="PANTHER" id="PTHR35007">
    <property type="entry name" value="INTEGRAL MEMBRANE PROTEIN-RELATED"/>
    <property type="match status" value="1"/>
</dbReference>
<evidence type="ECO:0000256" key="3">
    <source>
        <dbReference type="ARBA" id="ARBA00022692"/>
    </source>
</evidence>
<dbReference type="OrthoDB" id="597333at2"/>
<comment type="subcellular location">
    <subcellularLocation>
        <location evidence="1">Cell membrane</location>
        <topology evidence="1">Multi-pass membrane protein</topology>
    </subcellularLocation>
</comment>
<comment type="caution">
    <text evidence="8">The sequence shown here is derived from an EMBL/GenBank/DDBJ whole genome shotgun (WGS) entry which is preliminary data.</text>
</comment>
<evidence type="ECO:0000313" key="8">
    <source>
        <dbReference type="EMBL" id="EFQ82593.1"/>
    </source>
</evidence>
<dbReference type="AlphaFoldDB" id="E2SDL6"/>
<dbReference type="InterPro" id="IPR042094">
    <property type="entry name" value="T2SS_GspF_sf"/>
</dbReference>
<proteinExistence type="predicted"/>
<dbReference type="Pfam" id="PF00482">
    <property type="entry name" value="T2SSF"/>
    <property type="match status" value="1"/>
</dbReference>
<dbReference type="PANTHER" id="PTHR35007:SF1">
    <property type="entry name" value="PILUS ASSEMBLY PROTEIN"/>
    <property type="match status" value="1"/>
</dbReference>